<dbReference type="PANTHER" id="PTHR43570:SF16">
    <property type="entry name" value="ALDEHYDE DEHYDROGENASE TYPE III, ISOFORM Q"/>
    <property type="match status" value="1"/>
</dbReference>
<sequence length="414" mass="47110">MRSSNQQLNLRSSHHLIQPAYVCALKMPYLPNPERFHHEINFHGFYTQLESQPNWNTPKIYLYQKDMNFSNRRFSNPSICKVPSLEAVSSPIKKLYNPNQSMDFKMDLISFQQAKNGEKSPRKNGVMAQLRKPVNPVLQLPNLESHWFHLSLTKQWRPGEVILNVKGQYFIHQPPSSLPISQPSPYHRPSHHPSIWGSVDGFVWIFVTKLLVIYFFMSTNMKISPTILLDVPLDSLIMSEEIFGPLLPILTLNNLKECFHVIHSRPKPLAAYLFTKDHKLKERFAKTVSAESIVVNDTAVHFTLPTLPFGGVGESGIGSYHGKFSFDAFSHKKSFTLPTLPFGGVGESGIGSYHGKFSFDAFSHKKSVLFKSFLGDSAIRYPPYSRKKLRLLKALVNLISSGHIQSPFRFILKG</sequence>
<reference evidence="4 5" key="1">
    <citation type="journal article" date="2020" name="BMC Genomics">
        <title>Intraspecific diversification of the crop wild relative Brassica cretica Lam. using demographic model selection.</title>
        <authorList>
            <person name="Kioukis A."/>
            <person name="Michalopoulou V.A."/>
            <person name="Briers L."/>
            <person name="Pirintsos S."/>
            <person name="Studholme D.J."/>
            <person name="Pavlidis P."/>
            <person name="Sarris P.F."/>
        </authorList>
    </citation>
    <scope>NUCLEOTIDE SEQUENCE [LARGE SCALE GENOMIC DNA]</scope>
    <source>
        <strain evidence="5">cv. PFS-1207/04</strain>
    </source>
</reference>
<dbReference type="InterPro" id="IPR015590">
    <property type="entry name" value="Aldehyde_DH_dom"/>
</dbReference>
<keyword evidence="2" id="KW-0560">Oxidoreductase</keyword>
<accession>A0ABQ7ANQ4</accession>
<gene>
    <name evidence="4" type="ORF">DY000_02058504</name>
</gene>
<evidence type="ECO:0000313" key="5">
    <source>
        <dbReference type="Proteomes" id="UP000266723"/>
    </source>
</evidence>
<protein>
    <recommendedName>
        <fullName evidence="3">Aldehyde dehydrogenase domain-containing protein</fullName>
    </recommendedName>
</protein>
<dbReference type="Proteomes" id="UP000266723">
    <property type="component" value="Unassembled WGS sequence"/>
</dbReference>
<dbReference type="InterPro" id="IPR016162">
    <property type="entry name" value="Ald_DH_N"/>
</dbReference>
<dbReference type="InterPro" id="IPR016161">
    <property type="entry name" value="Ald_DH/histidinol_DH"/>
</dbReference>
<dbReference type="InterPro" id="IPR012394">
    <property type="entry name" value="Aldehyde_DH_NAD(P)"/>
</dbReference>
<dbReference type="Gene3D" id="3.40.309.10">
    <property type="entry name" value="Aldehyde Dehydrogenase, Chain A, domain 2"/>
    <property type="match status" value="1"/>
</dbReference>
<dbReference type="SUPFAM" id="SSF53720">
    <property type="entry name" value="ALDH-like"/>
    <property type="match status" value="2"/>
</dbReference>
<feature type="domain" description="Aldehyde dehydrogenase" evidence="3">
    <location>
        <begin position="220"/>
        <end position="334"/>
    </location>
</feature>
<name>A0ABQ7ANQ4_BRACR</name>
<comment type="similarity">
    <text evidence="1">Belongs to the aldehyde dehydrogenase family.</text>
</comment>
<dbReference type="Gene3D" id="3.40.605.10">
    <property type="entry name" value="Aldehyde Dehydrogenase, Chain A, domain 1"/>
    <property type="match status" value="2"/>
</dbReference>
<keyword evidence="5" id="KW-1185">Reference proteome</keyword>
<evidence type="ECO:0000256" key="2">
    <source>
        <dbReference type="ARBA" id="ARBA00023002"/>
    </source>
</evidence>
<dbReference type="EMBL" id="QGKV02001556">
    <property type="protein sequence ID" value="KAF3515807.1"/>
    <property type="molecule type" value="Genomic_DNA"/>
</dbReference>
<evidence type="ECO:0000259" key="3">
    <source>
        <dbReference type="Pfam" id="PF00171"/>
    </source>
</evidence>
<dbReference type="InterPro" id="IPR016163">
    <property type="entry name" value="Ald_DH_C"/>
</dbReference>
<organism evidence="4 5">
    <name type="scientific">Brassica cretica</name>
    <name type="common">Mustard</name>
    <dbReference type="NCBI Taxonomy" id="69181"/>
    <lineage>
        <taxon>Eukaryota</taxon>
        <taxon>Viridiplantae</taxon>
        <taxon>Streptophyta</taxon>
        <taxon>Embryophyta</taxon>
        <taxon>Tracheophyta</taxon>
        <taxon>Spermatophyta</taxon>
        <taxon>Magnoliopsida</taxon>
        <taxon>eudicotyledons</taxon>
        <taxon>Gunneridae</taxon>
        <taxon>Pentapetalae</taxon>
        <taxon>rosids</taxon>
        <taxon>malvids</taxon>
        <taxon>Brassicales</taxon>
        <taxon>Brassicaceae</taxon>
        <taxon>Brassiceae</taxon>
        <taxon>Brassica</taxon>
    </lineage>
</organism>
<evidence type="ECO:0000313" key="4">
    <source>
        <dbReference type="EMBL" id="KAF3515807.1"/>
    </source>
</evidence>
<dbReference type="PANTHER" id="PTHR43570">
    <property type="entry name" value="ALDEHYDE DEHYDROGENASE"/>
    <property type="match status" value="1"/>
</dbReference>
<comment type="caution">
    <text evidence="4">The sequence shown here is derived from an EMBL/GenBank/DDBJ whole genome shotgun (WGS) entry which is preliminary data.</text>
</comment>
<proteinExistence type="inferred from homology"/>
<evidence type="ECO:0000256" key="1">
    <source>
        <dbReference type="ARBA" id="ARBA00009986"/>
    </source>
</evidence>
<dbReference type="Pfam" id="PF00171">
    <property type="entry name" value="Aldedh"/>
    <property type="match status" value="1"/>
</dbReference>